<dbReference type="InterPro" id="IPR017926">
    <property type="entry name" value="GATASE"/>
</dbReference>
<dbReference type="InterPro" id="IPR029062">
    <property type="entry name" value="Class_I_gatase-like"/>
</dbReference>
<gene>
    <name evidence="2" type="ORF">GCM10009768_19720</name>
</gene>
<sequence length="285" mass="31169">MKPFLLISTRGEDELAAQEHASYCHLTGLLPEDLEWRRVEREPLGPIDLDHYSGIILAGSPFTVSEPVESKSETELRVERELSALLDEVIRRDVPFLGICYGVGTIGAHQGAIVDRAYGEPVEAVRVSLTEAGRTDPLMRELPNEFDAFVGHKEGISRLPEHIAVLASSPGCPVQAFRVGRNVYATQFHPELDGATFASRIRIYADHGYFDPVELDAVVERVENADVRASQLVLGRFVEEYARALPDFVEPTDDAGSADLAEATVVDFPAPGIAAADAPRLVSNH</sequence>
<dbReference type="Gene3D" id="3.40.50.880">
    <property type="match status" value="1"/>
</dbReference>
<evidence type="ECO:0000313" key="2">
    <source>
        <dbReference type="EMBL" id="GAA1790739.1"/>
    </source>
</evidence>
<name>A0ABN2LJG5_9MICO</name>
<dbReference type="SUPFAM" id="SSF52317">
    <property type="entry name" value="Class I glutamine amidotransferase-like"/>
    <property type="match status" value="1"/>
</dbReference>
<dbReference type="PANTHER" id="PTHR42695:SF5">
    <property type="entry name" value="GLUTAMINE AMIDOTRANSFERASE YLR126C-RELATED"/>
    <property type="match status" value="1"/>
</dbReference>
<organism evidence="2 3">
    <name type="scientific">Leucobacter iarius</name>
    <dbReference type="NCBI Taxonomy" id="333963"/>
    <lineage>
        <taxon>Bacteria</taxon>
        <taxon>Bacillati</taxon>
        <taxon>Actinomycetota</taxon>
        <taxon>Actinomycetes</taxon>
        <taxon>Micrococcales</taxon>
        <taxon>Microbacteriaceae</taxon>
        <taxon>Leucobacter</taxon>
    </lineage>
</organism>
<protein>
    <submittedName>
        <fullName evidence="2">Glutamine amidotransferase</fullName>
    </submittedName>
</protein>
<evidence type="ECO:0000313" key="3">
    <source>
        <dbReference type="Proteomes" id="UP001500851"/>
    </source>
</evidence>
<comment type="caution">
    <text evidence="2">The sequence shown here is derived from an EMBL/GenBank/DDBJ whole genome shotgun (WGS) entry which is preliminary data.</text>
</comment>
<keyword evidence="2" id="KW-0315">Glutamine amidotransferase</keyword>
<dbReference type="PROSITE" id="PS51273">
    <property type="entry name" value="GATASE_TYPE_1"/>
    <property type="match status" value="1"/>
</dbReference>
<accession>A0ABN2LJG5</accession>
<dbReference type="NCBIfam" id="NF005743">
    <property type="entry name" value="PRK07567.1"/>
    <property type="match status" value="1"/>
</dbReference>
<proteinExistence type="predicted"/>
<feature type="domain" description="Glutamine amidotransferase" evidence="1">
    <location>
        <begin position="49"/>
        <end position="196"/>
    </location>
</feature>
<dbReference type="InterPro" id="IPR044992">
    <property type="entry name" value="ChyE-like"/>
</dbReference>
<dbReference type="CDD" id="cd01741">
    <property type="entry name" value="GATase1_1"/>
    <property type="match status" value="1"/>
</dbReference>
<reference evidence="2 3" key="1">
    <citation type="journal article" date="2019" name="Int. J. Syst. Evol. Microbiol.">
        <title>The Global Catalogue of Microorganisms (GCM) 10K type strain sequencing project: providing services to taxonomists for standard genome sequencing and annotation.</title>
        <authorList>
            <consortium name="The Broad Institute Genomics Platform"/>
            <consortium name="The Broad Institute Genome Sequencing Center for Infectious Disease"/>
            <person name="Wu L."/>
            <person name="Ma J."/>
        </authorList>
    </citation>
    <scope>NUCLEOTIDE SEQUENCE [LARGE SCALE GENOMIC DNA]</scope>
    <source>
        <strain evidence="2 3">JCM 14736</strain>
    </source>
</reference>
<dbReference type="PANTHER" id="PTHR42695">
    <property type="entry name" value="GLUTAMINE AMIDOTRANSFERASE YLR126C-RELATED"/>
    <property type="match status" value="1"/>
</dbReference>
<keyword evidence="3" id="KW-1185">Reference proteome</keyword>
<dbReference type="RefSeq" id="WP_344031880.1">
    <property type="nucleotide sequence ID" value="NZ_BAAAOB010000002.1"/>
</dbReference>
<dbReference type="EMBL" id="BAAAOB010000002">
    <property type="protein sequence ID" value="GAA1790739.1"/>
    <property type="molecule type" value="Genomic_DNA"/>
</dbReference>
<dbReference type="Proteomes" id="UP001500851">
    <property type="component" value="Unassembled WGS sequence"/>
</dbReference>
<dbReference type="Pfam" id="PF00117">
    <property type="entry name" value="GATase"/>
    <property type="match status" value="1"/>
</dbReference>
<evidence type="ECO:0000259" key="1">
    <source>
        <dbReference type="Pfam" id="PF00117"/>
    </source>
</evidence>